<keyword evidence="2" id="KW-1185">Reference proteome</keyword>
<reference evidence="1 2" key="1">
    <citation type="journal article" date="2019" name="Sci. Rep.">
        <title>Orb-weaving spider Araneus ventricosus genome elucidates the spidroin gene catalogue.</title>
        <authorList>
            <person name="Kono N."/>
            <person name="Nakamura H."/>
            <person name="Ohtoshi R."/>
            <person name="Moran D.A.P."/>
            <person name="Shinohara A."/>
            <person name="Yoshida Y."/>
            <person name="Fujiwara M."/>
            <person name="Mori M."/>
            <person name="Tomita M."/>
            <person name="Arakawa K."/>
        </authorList>
    </citation>
    <scope>NUCLEOTIDE SEQUENCE [LARGE SCALE GENOMIC DNA]</scope>
</reference>
<comment type="caution">
    <text evidence="1">The sequence shown here is derived from an EMBL/GenBank/DDBJ whole genome shotgun (WGS) entry which is preliminary data.</text>
</comment>
<proteinExistence type="predicted"/>
<dbReference type="AlphaFoldDB" id="A0A4Y2JGU8"/>
<organism evidence="1 2">
    <name type="scientific">Araneus ventricosus</name>
    <name type="common">Orbweaver spider</name>
    <name type="synonym">Epeira ventricosa</name>
    <dbReference type="NCBI Taxonomy" id="182803"/>
    <lineage>
        <taxon>Eukaryota</taxon>
        <taxon>Metazoa</taxon>
        <taxon>Ecdysozoa</taxon>
        <taxon>Arthropoda</taxon>
        <taxon>Chelicerata</taxon>
        <taxon>Arachnida</taxon>
        <taxon>Araneae</taxon>
        <taxon>Araneomorphae</taxon>
        <taxon>Entelegynae</taxon>
        <taxon>Araneoidea</taxon>
        <taxon>Araneidae</taxon>
        <taxon>Araneus</taxon>
    </lineage>
</organism>
<protein>
    <submittedName>
        <fullName evidence="1">Uncharacterized protein</fullName>
    </submittedName>
</protein>
<sequence length="86" mass="10066">MPEDTPDFGDKLDDQFGDKMKVSENARIVALSLLGMELWSFFWNFPCDVTPCRKDYKYRAANEESNLFGVLFAERFGQLLDAERYR</sequence>
<dbReference type="Proteomes" id="UP000499080">
    <property type="component" value="Unassembled WGS sequence"/>
</dbReference>
<name>A0A4Y2JGU8_ARAVE</name>
<gene>
    <name evidence="1" type="ORF">AVEN_113584_1</name>
</gene>
<dbReference type="EMBL" id="BGPR01003471">
    <property type="protein sequence ID" value="GBM88522.1"/>
    <property type="molecule type" value="Genomic_DNA"/>
</dbReference>
<accession>A0A4Y2JGU8</accession>
<evidence type="ECO:0000313" key="1">
    <source>
        <dbReference type="EMBL" id="GBM88522.1"/>
    </source>
</evidence>
<evidence type="ECO:0000313" key="2">
    <source>
        <dbReference type="Proteomes" id="UP000499080"/>
    </source>
</evidence>